<evidence type="ECO:0000313" key="3">
    <source>
        <dbReference type="EMBL" id="KAK9763906.1"/>
    </source>
</evidence>
<keyword evidence="4" id="KW-1185">Reference proteome</keyword>
<reference evidence="3 4" key="1">
    <citation type="submission" date="2023-04" db="EMBL/GenBank/DDBJ databases">
        <title>Genome of Basidiobolus ranarum AG-B5.</title>
        <authorList>
            <person name="Stajich J.E."/>
            <person name="Carter-House D."/>
            <person name="Gryganskyi A."/>
        </authorList>
    </citation>
    <scope>NUCLEOTIDE SEQUENCE [LARGE SCALE GENOMIC DNA]</scope>
    <source>
        <strain evidence="3 4">AG-B5</strain>
    </source>
</reference>
<accession>A0ABR2WQX7</accession>
<dbReference type="Pfam" id="PF00226">
    <property type="entry name" value="DnaJ"/>
    <property type="match status" value="1"/>
</dbReference>
<dbReference type="PROSITE" id="PS50076">
    <property type="entry name" value="DNAJ_2"/>
    <property type="match status" value="1"/>
</dbReference>
<dbReference type="Proteomes" id="UP001479436">
    <property type="component" value="Unassembled WGS sequence"/>
</dbReference>
<proteinExistence type="predicted"/>
<gene>
    <name evidence="3" type="primary">spf31</name>
    <name evidence="3" type="ORF">K7432_009027</name>
</gene>
<evidence type="ECO:0000256" key="1">
    <source>
        <dbReference type="SAM" id="MobiDB-lite"/>
    </source>
</evidence>
<dbReference type="PANTHER" id="PTHR46620:SF1">
    <property type="entry name" value="J DOMAIN-CONTAINING PROTEIN SPF31"/>
    <property type="match status" value="1"/>
</dbReference>
<dbReference type="InterPro" id="IPR001623">
    <property type="entry name" value="DnaJ_domain"/>
</dbReference>
<name>A0ABR2WQX7_9FUNG</name>
<dbReference type="Gene3D" id="1.10.287.110">
    <property type="entry name" value="DnaJ domain"/>
    <property type="match status" value="1"/>
</dbReference>
<evidence type="ECO:0000259" key="2">
    <source>
        <dbReference type="PROSITE" id="PS50076"/>
    </source>
</evidence>
<feature type="region of interest" description="Disordered" evidence="1">
    <location>
        <begin position="143"/>
        <end position="206"/>
    </location>
</feature>
<dbReference type="InterPro" id="IPR036869">
    <property type="entry name" value="J_dom_sf"/>
</dbReference>
<feature type="domain" description="J" evidence="2">
    <location>
        <begin position="27"/>
        <end position="92"/>
    </location>
</feature>
<dbReference type="SUPFAM" id="SSF46565">
    <property type="entry name" value="Chaperone J-domain"/>
    <property type="match status" value="1"/>
</dbReference>
<dbReference type="PANTHER" id="PTHR46620">
    <property type="entry name" value="J DOMAIN-CONTAINING PROTEIN SPF31"/>
    <property type="match status" value="1"/>
</dbReference>
<organism evidence="3 4">
    <name type="scientific">Basidiobolus ranarum</name>
    <dbReference type="NCBI Taxonomy" id="34480"/>
    <lineage>
        <taxon>Eukaryota</taxon>
        <taxon>Fungi</taxon>
        <taxon>Fungi incertae sedis</taxon>
        <taxon>Zoopagomycota</taxon>
        <taxon>Entomophthoromycotina</taxon>
        <taxon>Basidiobolomycetes</taxon>
        <taxon>Basidiobolales</taxon>
        <taxon>Basidiobolaceae</taxon>
        <taxon>Basidiobolus</taxon>
    </lineage>
</organism>
<comment type="caution">
    <text evidence="3">The sequence shown here is derived from an EMBL/GenBank/DDBJ whole genome shotgun (WGS) entry which is preliminary data.</text>
</comment>
<dbReference type="CDD" id="cd06257">
    <property type="entry name" value="DnaJ"/>
    <property type="match status" value="1"/>
</dbReference>
<dbReference type="EMBL" id="JASJQH010000533">
    <property type="protein sequence ID" value="KAK9763906.1"/>
    <property type="molecule type" value="Genomic_DNA"/>
</dbReference>
<evidence type="ECO:0000313" key="4">
    <source>
        <dbReference type="Proteomes" id="UP001479436"/>
    </source>
</evidence>
<sequence>MSDPITRTMEQQRDDEVVRILGCFKLNPFEILTLDPETCTNEDIKINYRKKSLLIHPDKCHHPDSQTAFDLLKKAEVDAKTEERREFISKLLLEARFEVSKEQGLKPDSEKLKNEYKAIVEQRLKKLLIDIEWRKRKLQKLEMEREGAEATKKEEEVNERKRKIQEQKMWDEGRDARVGSWRTFLNKKSKKKSNSFKPPKGGPEQR</sequence>
<feature type="compositionally biased region" description="Basic residues" evidence="1">
    <location>
        <begin position="185"/>
        <end position="194"/>
    </location>
</feature>
<feature type="compositionally biased region" description="Basic and acidic residues" evidence="1">
    <location>
        <begin position="143"/>
        <end position="177"/>
    </location>
</feature>
<dbReference type="SMART" id="SM00271">
    <property type="entry name" value="DnaJ"/>
    <property type="match status" value="1"/>
</dbReference>
<protein>
    <submittedName>
        <fullName evidence="3">DnaJ subfamily C member 8</fullName>
    </submittedName>
</protein>